<name>A0AAD7MK56_9AGAR</name>
<reference evidence="1" key="1">
    <citation type="submission" date="2023-03" db="EMBL/GenBank/DDBJ databases">
        <title>Massive genome expansion in bonnet fungi (Mycena s.s.) driven by repeated elements and novel gene families across ecological guilds.</title>
        <authorList>
            <consortium name="Lawrence Berkeley National Laboratory"/>
            <person name="Harder C.B."/>
            <person name="Miyauchi S."/>
            <person name="Viragh M."/>
            <person name="Kuo A."/>
            <person name="Thoen E."/>
            <person name="Andreopoulos B."/>
            <person name="Lu D."/>
            <person name="Skrede I."/>
            <person name="Drula E."/>
            <person name="Henrissat B."/>
            <person name="Morin E."/>
            <person name="Kohler A."/>
            <person name="Barry K."/>
            <person name="LaButti K."/>
            <person name="Morin E."/>
            <person name="Salamov A."/>
            <person name="Lipzen A."/>
            <person name="Mereny Z."/>
            <person name="Hegedus B."/>
            <person name="Baldrian P."/>
            <person name="Stursova M."/>
            <person name="Weitz H."/>
            <person name="Taylor A."/>
            <person name="Grigoriev I.V."/>
            <person name="Nagy L.G."/>
            <person name="Martin F."/>
            <person name="Kauserud H."/>
        </authorList>
    </citation>
    <scope>NUCLEOTIDE SEQUENCE</scope>
    <source>
        <strain evidence="1">CBHHK182m</strain>
    </source>
</reference>
<keyword evidence="2" id="KW-1185">Reference proteome</keyword>
<dbReference type="Proteomes" id="UP001215598">
    <property type="component" value="Unassembled WGS sequence"/>
</dbReference>
<organism evidence="1 2">
    <name type="scientific">Mycena metata</name>
    <dbReference type="NCBI Taxonomy" id="1033252"/>
    <lineage>
        <taxon>Eukaryota</taxon>
        <taxon>Fungi</taxon>
        <taxon>Dikarya</taxon>
        <taxon>Basidiomycota</taxon>
        <taxon>Agaricomycotina</taxon>
        <taxon>Agaricomycetes</taxon>
        <taxon>Agaricomycetidae</taxon>
        <taxon>Agaricales</taxon>
        <taxon>Marasmiineae</taxon>
        <taxon>Mycenaceae</taxon>
        <taxon>Mycena</taxon>
    </lineage>
</organism>
<comment type="caution">
    <text evidence="1">The sequence shown here is derived from an EMBL/GenBank/DDBJ whole genome shotgun (WGS) entry which is preliminary data.</text>
</comment>
<gene>
    <name evidence="1" type="ORF">B0H16DRAFT_1738791</name>
</gene>
<evidence type="ECO:0000313" key="1">
    <source>
        <dbReference type="EMBL" id="KAJ7720535.1"/>
    </source>
</evidence>
<protein>
    <submittedName>
        <fullName evidence="1">Uncharacterized protein</fullName>
    </submittedName>
</protein>
<dbReference type="EMBL" id="JARKIB010000239">
    <property type="protein sequence ID" value="KAJ7720535.1"/>
    <property type="molecule type" value="Genomic_DNA"/>
</dbReference>
<sequence>MPSTAFEFTALRQDLLTDWAPAFRLLVEENKSLENFWTCFFADYWGTFSWRRPFNEDPPLGRDPEEVTELSLEEQRERARTVAKTNRRLKAYLWHQFHKQNSAL</sequence>
<accession>A0AAD7MK56</accession>
<dbReference type="AlphaFoldDB" id="A0AAD7MK56"/>
<proteinExistence type="predicted"/>
<evidence type="ECO:0000313" key="2">
    <source>
        <dbReference type="Proteomes" id="UP001215598"/>
    </source>
</evidence>